<reference evidence="1" key="1">
    <citation type="journal article" date="2023" name="G3 (Bethesda)">
        <title>A reference genome for the long-term kleptoplast-retaining sea slug Elysia crispata morphotype clarki.</title>
        <authorList>
            <person name="Eastman K.E."/>
            <person name="Pendleton A.L."/>
            <person name="Shaikh M.A."/>
            <person name="Suttiyut T."/>
            <person name="Ogas R."/>
            <person name="Tomko P."/>
            <person name="Gavelis G."/>
            <person name="Widhalm J.R."/>
            <person name="Wisecaver J.H."/>
        </authorList>
    </citation>
    <scope>NUCLEOTIDE SEQUENCE</scope>
    <source>
        <strain evidence="1">ECLA1</strain>
    </source>
</reference>
<proteinExistence type="predicted"/>
<sequence length="113" mass="12671">MVDILSRNQYYVETLTNIVKPAVLISLTDTVWGILSNQTITTPEQSWTSDLGLRVSLVCIVDMMSTVTGWGNTHIRQSLLGTYLEDLVYVGIYCYFCLPAEKGGRARGYNPFL</sequence>
<dbReference type="Proteomes" id="UP001283361">
    <property type="component" value="Unassembled WGS sequence"/>
</dbReference>
<evidence type="ECO:0000313" key="2">
    <source>
        <dbReference type="Proteomes" id="UP001283361"/>
    </source>
</evidence>
<keyword evidence="2" id="KW-1185">Reference proteome</keyword>
<gene>
    <name evidence="1" type="ORF">RRG08_016376</name>
</gene>
<protein>
    <submittedName>
        <fullName evidence="1">Uncharacterized protein</fullName>
    </submittedName>
</protein>
<dbReference type="EMBL" id="JAWDGP010001965">
    <property type="protein sequence ID" value="KAK3786465.1"/>
    <property type="molecule type" value="Genomic_DNA"/>
</dbReference>
<evidence type="ECO:0000313" key="1">
    <source>
        <dbReference type="EMBL" id="KAK3786465.1"/>
    </source>
</evidence>
<comment type="caution">
    <text evidence="1">The sequence shown here is derived from an EMBL/GenBank/DDBJ whole genome shotgun (WGS) entry which is preliminary data.</text>
</comment>
<name>A0AAE1DXZ7_9GAST</name>
<dbReference type="AlphaFoldDB" id="A0AAE1DXZ7"/>
<accession>A0AAE1DXZ7</accession>
<organism evidence="1 2">
    <name type="scientific">Elysia crispata</name>
    <name type="common">lettuce slug</name>
    <dbReference type="NCBI Taxonomy" id="231223"/>
    <lineage>
        <taxon>Eukaryota</taxon>
        <taxon>Metazoa</taxon>
        <taxon>Spiralia</taxon>
        <taxon>Lophotrochozoa</taxon>
        <taxon>Mollusca</taxon>
        <taxon>Gastropoda</taxon>
        <taxon>Heterobranchia</taxon>
        <taxon>Euthyneura</taxon>
        <taxon>Panpulmonata</taxon>
        <taxon>Sacoglossa</taxon>
        <taxon>Placobranchoidea</taxon>
        <taxon>Plakobranchidae</taxon>
        <taxon>Elysia</taxon>
    </lineage>
</organism>